<dbReference type="KEGG" id="fra:Francci3_3317"/>
<dbReference type="Proteomes" id="UP000001937">
    <property type="component" value="Chromosome"/>
</dbReference>
<dbReference type="EMBL" id="CP000249">
    <property type="protein sequence ID" value="ABD12674.1"/>
    <property type="molecule type" value="Genomic_DNA"/>
</dbReference>
<feature type="compositionally biased region" description="Polar residues" evidence="1">
    <location>
        <begin position="177"/>
        <end position="189"/>
    </location>
</feature>
<keyword evidence="2" id="KW-0812">Transmembrane</keyword>
<protein>
    <submittedName>
        <fullName evidence="3">Uncharacterized protein</fullName>
    </submittedName>
</protein>
<name>Q2J7R8_FRACC</name>
<proteinExistence type="predicted"/>
<keyword evidence="4" id="KW-1185">Reference proteome</keyword>
<dbReference type="STRING" id="106370.Francci3_3317"/>
<evidence type="ECO:0000256" key="2">
    <source>
        <dbReference type="SAM" id="Phobius"/>
    </source>
</evidence>
<keyword evidence="2" id="KW-0472">Membrane</keyword>
<dbReference type="HOGENOM" id="CLU_596845_0_0_11"/>
<dbReference type="eggNOG" id="ENOG5033QSB">
    <property type="taxonomic scope" value="Bacteria"/>
</dbReference>
<sequence length="458" mass="50767">MAVSGSLARPVKNAGHDHDRPGQQLPVSMVIDRLSGHILDAVVVIPSLSVDEVKESLKRLRQGHGLARPTALPTVLPELLRARLADGRVSEPASAQEVTLLVTAFRQAVEGLADDERLCVEVDFNLSAEHRYPTLTERQESLARQQRCAAKTVRRRADRALDTLAYMLLTNGPSTVTSTVRSPATISSPEQDRSPVDHGEPWGEDLRAFWRLSHGARIDIVCSEIPEDERPEYASPADRNYLRYAKFADLDTLIYLRTRFARLAPTVTIRDFAPSEYFDTQADVLVVVGGPPWNAKYREFLPRLPFFFEPHPLGADDPLVVPGMNGLVLGPRWTERNELLEDLAVFTRLTLAQGTTVFLLGGCLTLGVLGAARCLLEAERGARSSRYITEHVNDADFVLVTEARRIGGLTDVADLTRVPPLLLLARSNNEPFAVHVDNSDRYLQDQSGTEVHHIDHSC</sequence>
<reference evidence="3 4" key="1">
    <citation type="journal article" date="2007" name="Genome Res.">
        <title>Genome characteristics of facultatively symbiotic Frankia sp. strains reflect host range and host plant biogeography.</title>
        <authorList>
            <person name="Normand P."/>
            <person name="Lapierre P."/>
            <person name="Tisa L.S."/>
            <person name="Gogarten J.P."/>
            <person name="Alloisio N."/>
            <person name="Bagnarol E."/>
            <person name="Bassi C.A."/>
            <person name="Berry A.M."/>
            <person name="Bickhart D.M."/>
            <person name="Choisne N."/>
            <person name="Couloux A."/>
            <person name="Cournoyer B."/>
            <person name="Cruveiller S."/>
            <person name="Daubin V."/>
            <person name="Demange N."/>
            <person name="Francino M.P."/>
            <person name="Goltsman E."/>
            <person name="Huang Y."/>
            <person name="Kopp O.R."/>
            <person name="Labarre L."/>
            <person name="Lapidus A."/>
            <person name="Lavire C."/>
            <person name="Marechal J."/>
            <person name="Martinez M."/>
            <person name="Mastronunzio J.E."/>
            <person name="Mullin B.C."/>
            <person name="Niemann J."/>
            <person name="Pujic P."/>
            <person name="Rawnsley T."/>
            <person name="Rouy Z."/>
            <person name="Schenowitz C."/>
            <person name="Sellstedt A."/>
            <person name="Tavares F."/>
            <person name="Tomkins J.P."/>
            <person name="Vallenet D."/>
            <person name="Valverde C."/>
            <person name="Wall L.G."/>
            <person name="Wang Y."/>
            <person name="Medigue C."/>
            <person name="Benson D.R."/>
        </authorList>
    </citation>
    <scope>NUCLEOTIDE SEQUENCE [LARGE SCALE GENOMIC DNA]</scope>
    <source>
        <strain evidence="4">DSM 45818 / CECT 9043 / CcI3</strain>
    </source>
</reference>
<dbReference type="AlphaFoldDB" id="Q2J7R8"/>
<organism evidence="3 4">
    <name type="scientific">Frankia casuarinae (strain DSM 45818 / CECT 9043 / HFP020203 / CcI3)</name>
    <dbReference type="NCBI Taxonomy" id="106370"/>
    <lineage>
        <taxon>Bacteria</taxon>
        <taxon>Bacillati</taxon>
        <taxon>Actinomycetota</taxon>
        <taxon>Actinomycetes</taxon>
        <taxon>Frankiales</taxon>
        <taxon>Frankiaceae</taxon>
        <taxon>Frankia</taxon>
    </lineage>
</organism>
<gene>
    <name evidence="3" type="ordered locus">Francci3_3317</name>
</gene>
<keyword evidence="2" id="KW-1133">Transmembrane helix</keyword>
<evidence type="ECO:0000313" key="3">
    <source>
        <dbReference type="EMBL" id="ABD12674.1"/>
    </source>
</evidence>
<evidence type="ECO:0000256" key="1">
    <source>
        <dbReference type="SAM" id="MobiDB-lite"/>
    </source>
</evidence>
<feature type="transmembrane region" description="Helical" evidence="2">
    <location>
        <begin position="357"/>
        <end position="376"/>
    </location>
</feature>
<accession>Q2J7R8</accession>
<feature type="region of interest" description="Disordered" evidence="1">
    <location>
        <begin position="1"/>
        <end position="23"/>
    </location>
</feature>
<feature type="region of interest" description="Disordered" evidence="1">
    <location>
        <begin position="177"/>
        <end position="198"/>
    </location>
</feature>
<evidence type="ECO:0000313" key="4">
    <source>
        <dbReference type="Proteomes" id="UP000001937"/>
    </source>
</evidence>